<dbReference type="EMBL" id="PYGA01000031">
    <property type="protein sequence ID" value="PSK87478.1"/>
    <property type="molecule type" value="Genomic_DNA"/>
</dbReference>
<dbReference type="Gene3D" id="3.30.530.20">
    <property type="match status" value="1"/>
</dbReference>
<reference evidence="1 2" key="1">
    <citation type="submission" date="2018-03" db="EMBL/GenBank/DDBJ databases">
        <title>Genomic Encyclopedia of Archaeal and Bacterial Type Strains, Phase II (KMG-II): from individual species to whole genera.</title>
        <authorList>
            <person name="Goeker M."/>
        </authorList>
    </citation>
    <scope>NUCLEOTIDE SEQUENCE [LARGE SCALE GENOMIC DNA]</scope>
    <source>
        <strain evidence="1 2">DSM 45312</strain>
    </source>
</reference>
<sequence length="144" mass="15222">MVDTIVAASDVPDASADRLWSLVGDLPAWGAMLPSVDSVRRLGAAEVPIGVGARFAVRQPGLPAAVYEVTEWSPGRSFTWVARSPGVVTTCRHIIEAEGAGSRLRLSIEWTGPLAGLVRLLIAGKARRMVESEAATFARLAQSA</sequence>
<dbReference type="OrthoDB" id="191189at2"/>
<dbReference type="RefSeq" id="WP_106586534.1">
    <property type="nucleotide sequence ID" value="NZ_PYGA01000031.1"/>
</dbReference>
<gene>
    <name evidence="1" type="ORF">CLV63_13131</name>
</gene>
<organism evidence="1 2">
    <name type="scientific">Murinocardiopsis flavida</name>
    <dbReference type="NCBI Taxonomy" id="645275"/>
    <lineage>
        <taxon>Bacteria</taxon>
        <taxon>Bacillati</taxon>
        <taxon>Actinomycetota</taxon>
        <taxon>Actinomycetes</taxon>
        <taxon>Streptosporangiales</taxon>
        <taxon>Nocardiopsidaceae</taxon>
        <taxon>Murinocardiopsis</taxon>
    </lineage>
</organism>
<accession>A0A2P8CR86</accession>
<proteinExistence type="predicted"/>
<comment type="caution">
    <text evidence="1">The sequence shown here is derived from an EMBL/GenBank/DDBJ whole genome shotgun (WGS) entry which is preliminary data.</text>
</comment>
<keyword evidence="2" id="KW-1185">Reference proteome</keyword>
<evidence type="ECO:0000313" key="1">
    <source>
        <dbReference type="EMBL" id="PSK87478.1"/>
    </source>
</evidence>
<dbReference type="InterPro" id="IPR023393">
    <property type="entry name" value="START-like_dom_sf"/>
</dbReference>
<dbReference type="AlphaFoldDB" id="A0A2P8CR86"/>
<dbReference type="SUPFAM" id="SSF55961">
    <property type="entry name" value="Bet v1-like"/>
    <property type="match status" value="1"/>
</dbReference>
<protein>
    <submittedName>
        <fullName evidence="1">Polyketide cyclase/dehydrase/lipid transport protein</fullName>
    </submittedName>
</protein>
<dbReference type="InterPro" id="IPR019587">
    <property type="entry name" value="Polyketide_cyclase/dehydratase"/>
</dbReference>
<dbReference type="Proteomes" id="UP000240542">
    <property type="component" value="Unassembled WGS sequence"/>
</dbReference>
<dbReference type="Pfam" id="PF10604">
    <property type="entry name" value="Polyketide_cyc2"/>
    <property type="match status" value="1"/>
</dbReference>
<evidence type="ECO:0000313" key="2">
    <source>
        <dbReference type="Proteomes" id="UP000240542"/>
    </source>
</evidence>
<name>A0A2P8CR86_9ACTN</name>